<dbReference type="VEuPathDB" id="FungiDB:H310_05604"/>
<dbReference type="Pfam" id="PF24964">
    <property type="entry name" value="DUF7769"/>
    <property type="match status" value="1"/>
</dbReference>
<evidence type="ECO:0000259" key="1">
    <source>
        <dbReference type="Pfam" id="PF24964"/>
    </source>
</evidence>
<organism evidence="2 3">
    <name type="scientific">Aphanomyces invadans</name>
    <dbReference type="NCBI Taxonomy" id="157072"/>
    <lineage>
        <taxon>Eukaryota</taxon>
        <taxon>Sar</taxon>
        <taxon>Stramenopiles</taxon>
        <taxon>Oomycota</taxon>
        <taxon>Saprolegniomycetes</taxon>
        <taxon>Saprolegniales</taxon>
        <taxon>Verrucalvaceae</taxon>
        <taxon>Aphanomyces</taxon>
    </lineage>
</organism>
<gene>
    <name evidence="2" type="ORF">DYB32_008648</name>
</gene>
<accession>A0A418AKH2</accession>
<dbReference type="EMBL" id="QUSY01001472">
    <property type="protein sequence ID" value="RHY24874.1"/>
    <property type="molecule type" value="Genomic_DNA"/>
</dbReference>
<evidence type="ECO:0000313" key="2">
    <source>
        <dbReference type="EMBL" id="RHY24874.1"/>
    </source>
</evidence>
<name>A0A418AKH2_9STRA</name>
<feature type="domain" description="DUF7769" evidence="1">
    <location>
        <begin position="11"/>
        <end position="57"/>
    </location>
</feature>
<dbReference type="InterPro" id="IPR056671">
    <property type="entry name" value="DUF7769"/>
</dbReference>
<dbReference type="AlphaFoldDB" id="A0A418AKH2"/>
<keyword evidence="3" id="KW-1185">Reference proteome</keyword>
<protein>
    <recommendedName>
        <fullName evidence="1">DUF7769 domain-containing protein</fullName>
    </recommendedName>
</protein>
<dbReference type="Proteomes" id="UP000285060">
    <property type="component" value="Unassembled WGS sequence"/>
</dbReference>
<comment type="caution">
    <text evidence="2">The sequence shown here is derived from an EMBL/GenBank/DDBJ whole genome shotgun (WGS) entry which is preliminary data.</text>
</comment>
<evidence type="ECO:0000313" key="3">
    <source>
        <dbReference type="Proteomes" id="UP000285060"/>
    </source>
</evidence>
<sequence>MKAGTKKKTFSDTQRQHLLQHLLQVSLPNGKLTYGTVKRIASLFNCDTRTIRRIWSRKLPYVLLCDRNVWADGCAKLDSVDYNILMRTLQAEVSASLEMMELCNIMESLNVKDEDDCGLTLIAMEILQLLM</sequence>
<proteinExistence type="predicted"/>
<reference evidence="2 3" key="1">
    <citation type="submission" date="2018-08" db="EMBL/GenBank/DDBJ databases">
        <title>Aphanomyces genome sequencing and annotation.</title>
        <authorList>
            <person name="Minardi D."/>
            <person name="Oidtmann B."/>
            <person name="Van Der Giezen M."/>
            <person name="Studholme D.J."/>
        </authorList>
    </citation>
    <scope>NUCLEOTIDE SEQUENCE [LARGE SCALE GENOMIC DNA]</scope>
    <source>
        <strain evidence="2 3">NJM0002</strain>
    </source>
</reference>